<evidence type="ECO:0000259" key="2">
    <source>
        <dbReference type="Pfam" id="PF07603"/>
    </source>
</evidence>
<dbReference type="Pfam" id="PF07603">
    <property type="entry name" value="Lcl_C"/>
    <property type="match status" value="1"/>
</dbReference>
<sequence>MNLIKFTLILSCIVVFPLTAQTCFTSVPETTPTAQFTINNDGTVTDNLTGIMWMRCSIGQSWDANNQTCTGGVEQLTWQQALQTGSQYQFAGFDDWQLPNVKELSTIVERQCVDAAINKTLFPVTIAQNYWTSSSGVGNASQAWAVAFYSGKTNLRSKTSDIHLRLMRYAK</sequence>
<evidence type="ECO:0000256" key="1">
    <source>
        <dbReference type="SAM" id="SignalP"/>
    </source>
</evidence>
<evidence type="ECO:0000313" key="4">
    <source>
        <dbReference type="Proteomes" id="UP000030341"/>
    </source>
</evidence>
<accession>A0A0A7EBI8</accession>
<dbReference type="Proteomes" id="UP000030341">
    <property type="component" value="Chromosome 1"/>
</dbReference>
<dbReference type="OrthoDB" id="9793251at2"/>
<protein>
    <submittedName>
        <fullName evidence="3">Adhesin</fullName>
    </submittedName>
</protein>
<feature type="domain" description="Lcl C-terminal" evidence="2">
    <location>
        <begin position="42"/>
        <end position="168"/>
    </location>
</feature>
<proteinExistence type="predicted"/>
<dbReference type="HOGENOM" id="CLU_101405_1_0_6"/>
<reference evidence="3 4" key="1">
    <citation type="submission" date="2014-11" db="EMBL/GenBank/DDBJ databases">
        <title>Complete Genome Sequence of Pseudoalteromonas sp. Strain OCN003 Isolated from Kaneohe Bay, Oahu, Hawaii.</title>
        <authorList>
            <person name="Beurmann S."/>
            <person name="Videau P."/>
            <person name="Ushijima B."/>
            <person name="Smith A.M."/>
            <person name="Aeby G.S."/>
            <person name="Callahan S.M."/>
            <person name="Belcaid M."/>
        </authorList>
    </citation>
    <scope>NUCLEOTIDE SEQUENCE [LARGE SCALE GENOMIC DNA]</scope>
    <source>
        <strain evidence="3 4">OCN003</strain>
    </source>
</reference>
<dbReference type="STRING" id="1348114.OM33_00830"/>
<dbReference type="PANTHER" id="PTHR35812">
    <property type="entry name" value="LIPOPROTEIN"/>
    <property type="match status" value="1"/>
</dbReference>
<organism evidence="3 4">
    <name type="scientific">Pseudoalteromonas piratica</name>
    <dbReference type="NCBI Taxonomy" id="1348114"/>
    <lineage>
        <taxon>Bacteria</taxon>
        <taxon>Pseudomonadati</taxon>
        <taxon>Pseudomonadota</taxon>
        <taxon>Gammaproteobacteria</taxon>
        <taxon>Alteromonadales</taxon>
        <taxon>Pseudoalteromonadaceae</taxon>
        <taxon>Pseudoalteromonas</taxon>
    </lineage>
</organism>
<feature type="signal peptide" evidence="1">
    <location>
        <begin position="1"/>
        <end position="20"/>
    </location>
</feature>
<dbReference type="PANTHER" id="PTHR35812:SF1">
    <property type="entry name" value="LIPOPROTEIN"/>
    <property type="match status" value="1"/>
</dbReference>
<dbReference type="EMBL" id="CP009888">
    <property type="protein sequence ID" value="AIY63863.1"/>
    <property type="molecule type" value="Genomic_DNA"/>
</dbReference>
<feature type="chain" id="PRO_5002039009" evidence="1">
    <location>
        <begin position="21"/>
        <end position="171"/>
    </location>
</feature>
<dbReference type="KEGG" id="pseo:OM33_00830"/>
<dbReference type="AlphaFoldDB" id="A0A0A7EBI8"/>
<dbReference type="eggNOG" id="COG0515">
    <property type="taxonomic scope" value="Bacteria"/>
</dbReference>
<evidence type="ECO:0000313" key="3">
    <source>
        <dbReference type="EMBL" id="AIY63863.1"/>
    </source>
</evidence>
<dbReference type="InterPro" id="IPR011460">
    <property type="entry name" value="Lcl_C"/>
</dbReference>
<name>A0A0A7EBI8_9GAMM</name>
<keyword evidence="4" id="KW-1185">Reference proteome</keyword>
<dbReference type="RefSeq" id="WP_038637492.1">
    <property type="nucleotide sequence ID" value="NZ_CP009888.1"/>
</dbReference>
<keyword evidence="1" id="KW-0732">Signal</keyword>
<gene>
    <name evidence="3" type="ORF">OM33_00830</name>
</gene>